<comment type="caution">
    <text evidence="1">The sequence shown here is derived from an EMBL/GenBank/DDBJ whole genome shotgun (WGS) entry which is preliminary data.</text>
</comment>
<name>A0A7D9IIV5_PARCT</name>
<accession>A0A7D9IIV5</accession>
<proteinExistence type="predicted"/>
<sequence>MCENFRRIEKIIFENDYDYLPRPWRGENDKELQLDLLHHVTMYIIQKQLHKKNKDEFLCEEIWLKKDTEIMDDEGFWYGTDIVDDLAVFYLFNNLVENVSDKDYLKPEKMIMLYKLYVDYTENGADLFYEKIYEFVEEELKGN</sequence>
<dbReference type="EMBL" id="CACRXK020005498">
    <property type="protein sequence ID" value="CAB4006397.1"/>
    <property type="molecule type" value="Genomic_DNA"/>
</dbReference>
<dbReference type="AlphaFoldDB" id="A0A7D9IIV5"/>
<keyword evidence="2" id="KW-1185">Reference proteome</keyword>
<protein>
    <submittedName>
        <fullName evidence="1">Uncharacterized protein</fullName>
    </submittedName>
</protein>
<gene>
    <name evidence="1" type="ORF">PACLA_8A076696</name>
</gene>
<dbReference type="Proteomes" id="UP001152795">
    <property type="component" value="Unassembled WGS sequence"/>
</dbReference>
<organism evidence="1 2">
    <name type="scientific">Paramuricea clavata</name>
    <name type="common">Red gorgonian</name>
    <name type="synonym">Violescent sea-whip</name>
    <dbReference type="NCBI Taxonomy" id="317549"/>
    <lineage>
        <taxon>Eukaryota</taxon>
        <taxon>Metazoa</taxon>
        <taxon>Cnidaria</taxon>
        <taxon>Anthozoa</taxon>
        <taxon>Octocorallia</taxon>
        <taxon>Malacalcyonacea</taxon>
        <taxon>Plexauridae</taxon>
        <taxon>Paramuricea</taxon>
    </lineage>
</organism>
<evidence type="ECO:0000313" key="2">
    <source>
        <dbReference type="Proteomes" id="UP001152795"/>
    </source>
</evidence>
<reference evidence="1" key="1">
    <citation type="submission" date="2020-04" db="EMBL/GenBank/DDBJ databases">
        <authorList>
            <person name="Alioto T."/>
            <person name="Alioto T."/>
            <person name="Gomez Garrido J."/>
        </authorList>
    </citation>
    <scope>NUCLEOTIDE SEQUENCE</scope>
    <source>
        <strain evidence="1">A484AB</strain>
    </source>
</reference>
<evidence type="ECO:0000313" key="1">
    <source>
        <dbReference type="EMBL" id="CAB4006397.1"/>
    </source>
</evidence>